<keyword evidence="6" id="KW-0624">Polysaccharide degradation</keyword>
<feature type="domain" description="Glycoside hydrolase family 5" evidence="8">
    <location>
        <begin position="40"/>
        <end position="408"/>
    </location>
</feature>
<accession>A0A380S681</accession>
<dbReference type="AlphaFoldDB" id="A0A380S681"/>
<keyword evidence="3" id="KW-0136">Cellulose degradation</keyword>
<dbReference type="InterPro" id="IPR017853">
    <property type="entry name" value="GH"/>
</dbReference>
<dbReference type="SUPFAM" id="SSF51445">
    <property type="entry name" value="(Trans)glycosidases"/>
    <property type="match status" value="1"/>
</dbReference>
<dbReference type="GO" id="GO:0008422">
    <property type="term" value="F:beta-glucosidase activity"/>
    <property type="evidence" value="ECO:0007669"/>
    <property type="project" value="TreeGrafter"/>
</dbReference>
<dbReference type="PANTHER" id="PTHR31297">
    <property type="entry name" value="GLUCAN ENDO-1,6-BETA-GLUCOSIDASE B"/>
    <property type="match status" value="1"/>
</dbReference>
<dbReference type="PANTHER" id="PTHR31297:SF41">
    <property type="entry name" value="ENDOGLUCANASE, PUTATIVE (AFU_ORTHOLOGUE AFUA_5G01830)-RELATED"/>
    <property type="match status" value="1"/>
</dbReference>
<evidence type="ECO:0000256" key="2">
    <source>
        <dbReference type="ARBA" id="ARBA00022801"/>
    </source>
</evidence>
<dbReference type="GO" id="GO:0005576">
    <property type="term" value="C:extracellular region"/>
    <property type="evidence" value="ECO:0007669"/>
    <property type="project" value="TreeGrafter"/>
</dbReference>
<evidence type="ECO:0000256" key="7">
    <source>
        <dbReference type="SAM" id="SignalP"/>
    </source>
</evidence>
<organism evidence="9 10">
    <name type="scientific">Fibrobacter succinogenes</name>
    <name type="common">Bacteroides succinogenes</name>
    <dbReference type="NCBI Taxonomy" id="833"/>
    <lineage>
        <taxon>Bacteria</taxon>
        <taxon>Pseudomonadati</taxon>
        <taxon>Fibrobacterota</taxon>
        <taxon>Fibrobacteria</taxon>
        <taxon>Fibrobacterales</taxon>
        <taxon>Fibrobacteraceae</taxon>
        <taxon>Fibrobacter</taxon>
    </lineage>
</organism>
<evidence type="ECO:0000313" key="10">
    <source>
        <dbReference type="Proteomes" id="UP000255423"/>
    </source>
</evidence>
<evidence type="ECO:0000256" key="6">
    <source>
        <dbReference type="ARBA" id="ARBA00023326"/>
    </source>
</evidence>
<evidence type="ECO:0000256" key="5">
    <source>
        <dbReference type="ARBA" id="ARBA00023295"/>
    </source>
</evidence>
<dbReference type="InterPro" id="IPR050386">
    <property type="entry name" value="Glycosyl_hydrolase_5"/>
</dbReference>
<evidence type="ECO:0000313" key="9">
    <source>
        <dbReference type="EMBL" id="SUQ24076.1"/>
    </source>
</evidence>
<keyword evidence="2 9" id="KW-0378">Hydrolase</keyword>
<feature type="chain" id="PRO_5016904752" evidence="7">
    <location>
        <begin position="22"/>
        <end position="726"/>
    </location>
</feature>
<reference evidence="9 10" key="1">
    <citation type="submission" date="2017-08" db="EMBL/GenBank/DDBJ databases">
        <authorList>
            <person name="de Groot N.N."/>
        </authorList>
    </citation>
    <scope>NUCLEOTIDE SEQUENCE [LARGE SCALE GENOMIC DNA]</scope>
    <source>
        <strain evidence="9 10">HM2</strain>
    </source>
</reference>
<name>A0A380S681_FIBSU</name>
<dbReference type="GO" id="GO:0009986">
    <property type="term" value="C:cell surface"/>
    <property type="evidence" value="ECO:0007669"/>
    <property type="project" value="TreeGrafter"/>
</dbReference>
<comment type="similarity">
    <text evidence="1">Belongs to the glycosyl hydrolase 5 (cellulase A) family.</text>
</comment>
<dbReference type="Gene3D" id="3.20.20.80">
    <property type="entry name" value="Glycosidases"/>
    <property type="match status" value="1"/>
</dbReference>
<evidence type="ECO:0000259" key="8">
    <source>
        <dbReference type="Pfam" id="PF00150"/>
    </source>
</evidence>
<keyword evidence="5" id="KW-0326">Glycosidase</keyword>
<dbReference type="Proteomes" id="UP000255423">
    <property type="component" value="Unassembled WGS sequence"/>
</dbReference>
<keyword evidence="4" id="KW-0119">Carbohydrate metabolism</keyword>
<dbReference type="GO" id="GO:0030245">
    <property type="term" value="P:cellulose catabolic process"/>
    <property type="evidence" value="ECO:0007669"/>
    <property type="project" value="UniProtKB-KW"/>
</dbReference>
<dbReference type="InterPro" id="IPR001547">
    <property type="entry name" value="Glyco_hydro_5"/>
</dbReference>
<evidence type="ECO:0000256" key="1">
    <source>
        <dbReference type="ARBA" id="ARBA00005641"/>
    </source>
</evidence>
<dbReference type="RefSeq" id="WP_109572664.1">
    <property type="nucleotide sequence ID" value="NZ_UHJL01000002.1"/>
</dbReference>
<proteinExistence type="inferred from homology"/>
<gene>
    <name evidence="9" type="ORF">SAMN05661053_1467</name>
</gene>
<dbReference type="Pfam" id="PF00150">
    <property type="entry name" value="Cellulase"/>
    <property type="match status" value="1"/>
</dbReference>
<evidence type="ECO:0000256" key="3">
    <source>
        <dbReference type="ARBA" id="ARBA00023001"/>
    </source>
</evidence>
<dbReference type="SMR" id="A0A380S681"/>
<dbReference type="EMBL" id="UHJL01000002">
    <property type="protein sequence ID" value="SUQ24076.1"/>
    <property type="molecule type" value="Genomic_DNA"/>
</dbReference>
<evidence type="ECO:0000256" key="4">
    <source>
        <dbReference type="ARBA" id="ARBA00023277"/>
    </source>
</evidence>
<sequence length="726" mass="77988">MRLNTFGIACSSLLMAASAFAALPKATALVEPMGMGYNIGNTMEVPENPTAWGNPLPTAGYIKAIKAAGFNTVRIPCAWYSHSDALTKDIAANGGTADNGSYTHVGKAADFTTPTIDAAWLKQVKDVVDMVIAEGMYVVLNSHWDEGWLEDRVYEGTANPRSGSGDIANSSATVKARQAAFWAQIASYFKDYDEHLLFAGANEPGVNDPWGSSGQWAFDNSRMQILKGYYDAFITSVRSAGGNNDTRTLIVQAPRTEMDNAPMLSTSWPTDPAGEGYMMAEVHYYPYQYSLMTADEDWGKQYYYYTGLSSTNDKEHNMGWNVYSKSIDNSALGTPNQIAKAFGELKTMFCDKGIPVIIGELGAIKRTGQITDAANLKLHLQGRALFYGEVAKNAKANGIVPYVWDTGAEDDGNMTIITRQKGTYEILDPDVLNALQKAYGLEGNNKSNLDSLVKENEVPETADGKGVLITYTSKTADSSETGTLRINLSGTAKDLSKYVGLEIRMKGEVASAGPCTGASDGCGEYGWTSMDLFMMTGSAWAWFDASLLEQADQQLDATTFQTFKVLWTDFRTEPTGLNSANAIGLNLYGTQVSGTITVDYIKGIKADGTTEIIDDFDKKPSTEGTASGKIVAVSGSGSSAIKAVAAKATGLRLNVVQGSVTAMFNANRATRGTAMLMNSMGQVIAQKNFNAHVGANEVQLSTSARGAAVLIVKMGSQKSVQQVRLR</sequence>
<feature type="signal peptide" evidence="7">
    <location>
        <begin position="1"/>
        <end position="21"/>
    </location>
</feature>
<keyword evidence="7" id="KW-0732">Signal</keyword>
<protein>
    <submittedName>
        <fullName evidence="9">Cellulase (Glycosyl hydrolase family 5)</fullName>
    </submittedName>
</protein>